<reference evidence="7" key="2">
    <citation type="submission" date="2010-06" db="EMBL/GenBank/DDBJ databases">
        <title>The basis of rapid genome size change in Arabidopsis.</title>
        <authorList>
            <consortium name="US DOE Joint Genome Institute (JGI-PGF)"/>
            <person name="Bakker E."/>
            <person name="Bergelson J."/>
            <person name="Cheng J.Fang."/>
            <person name="Clark R.M."/>
            <person name="Fawcett J."/>
            <person name="Gaut B."/>
            <person name="Grigoriev I."/>
            <person name="Gundlach H."/>
            <person name="Guo Y."/>
            <person name="Haberer G."/>
            <person name="Hollister J."/>
            <person name="Hu T.T."/>
            <person name="Mayer K.F.X."/>
            <person name="Nasrallah J."/>
            <person name="Nordborg M."/>
            <person name="Otillar R."/>
            <person name="Pattyn P."/>
            <person name="Schmutz J."/>
            <person name="Spannagl M."/>
            <person name="van de Peer Y."/>
            <person name="Wang X."/>
            <person name="Weigel D."/>
            <person name="Yang L."/>
        </authorList>
    </citation>
    <scope>NUCLEOTIDE SEQUENCE</scope>
</reference>
<evidence type="ECO:0000256" key="1">
    <source>
        <dbReference type="ARBA" id="ARBA00023015"/>
    </source>
</evidence>
<reference evidence="7" key="1">
    <citation type="submission" date="2009-11" db="EMBL/GenBank/DDBJ databases">
        <authorList>
            <consortium name="US DOE Joint Genome Institute (JGI-PGF)"/>
            <person name="Ottilar R."/>
            <person name="Schmutz J."/>
            <person name="Salamov A."/>
            <person name="Cheng J.F."/>
            <person name="Lucas S."/>
            <person name="Pitluck S."/>
            <person name="Gundlach H."/>
            <person name="Guo Y."/>
            <person name="Haberer G."/>
            <person name="Nasrallah J."/>
            <person name="Mayer K.F.X."/>
            <person name="van de Peer Y."/>
            <person name="Weigel D."/>
            <person name="Grigoriev I.V."/>
        </authorList>
    </citation>
    <scope>NUCLEOTIDE SEQUENCE</scope>
</reference>
<evidence type="ECO:0000313" key="7">
    <source>
        <dbReference type="EMBL" id="EFH55225.1"/>
    </source>
</evidence>
<feature type="domain" description="NAC" evidence="6">
    <location>
        <begin position="44"/>
        <end position="89"/>
    </location>
</feature>
<dbReference type="EMBL" id="GL348716">
    <property type="protein sequence ID" value="EFH55225.1"/>
    <property type="molecule type" value="Genomic_DNA"/>
</dbReference>
<evidence type="ECO:0000256" key="3">
    <source>
        <dbReference type="ARBA" id="ARBA00023163"/>
    </source>
</evidence>
<evidence type="ECO:0000313" key="9">
    <source>
        <dbReference type="Proteomes" id="UP000008694"/>
    </source>
</evidence>
<keyword evidence="9" id="KW-1185">Reference proteome</keyword>
<dbReference type="EMBL" id="GL348716">
    <property type="protein sequence ID" value="EFH55227.1"/>
    <property type="molecule type" value="Genomic_DNA"/>
</dbReference>
<name>D7LDJ1_ARALL</name>
<dbReference type="HOGENOM" id="CLU_2457848_0_0_1"/>
<keyword evidence="4" id="KW-0539">Nucleus</keyword>
<dbReference type="AlphaFoldDB" id="D7LDJ1"/>
<dbReference type="GO" id="GO:0006355">
    <property type="term" value="P:regulation of DNA-templated transcription"/>
    <property type="evidence" value="ECO:0007669"/>
    <property type="project" value="InterPro"/>
</dbReference>
<evidence type="ECO:0000256" key="5">
    <source>
        <dbReference type="SAM" id="MobiDB-lite"/>
    </source>
</evidence>
<organism evidence="9">
    <name type="scientific">Arabidopsis lyrata subsp. lyrata</name>
    <name type="common">Lyre-leaved rock-cress</name>
    <dbReference type="NCBI Taxonomy" id="81972"/>
    <lineage>
        <taxon>Eukaryota</taxon>
        <taxon>Viridiplantae</taxon>
        <taxon>Streptophyta</taxon>
        <taxon>Embryophyta</taxon>
        <taxon>Tracheophyta</taxon>
        <taxon>Spermatophyta</taxon>
        <taxon>Magnoliopsida</taxon>
        <taxon>eudicotyledons</taxon>
        <taxon>Gunneridae</taxon>
        <taxon>Pentapetalae</taxon>
        <taxon>rosids</taxon>
        <taxon>malvids</taxon>
        <taxon>Brassicales</taxon>
        <taxon>Brassicaceae</taxon>
        <taxon>Camelineae</taxon>
        <taxon>Arabidopsis</taxon>
    </lineage>
</organism>
<evidence type="ECO:0000256" key="4">
    <source>
        <dbReference type="ARBA" id="ARBA00023242"/>
    </source>
</evidence>
<dbReference type="GO" id="GO:0003677">
    <property type="term" value="F:DNA binding"/>
    <property type="evidence" value="ECO:0007669"/>
    <property type="project" value="UniProtKB-KW"/>
</dbReference>
<keyword evidence="3" id="KW-0804">Transcription</keyword>
<evidence type="ECO:0000313" key="8">
    <source>
        <dbReference type="EMBL" id="EFH55227.1"/>
    </source>
</evidence>
<gene>
    <name evidence="7" type="ORF">ARALYDRAFT_901406</name>
    <name evidence="8" type="ORF">ARALYDRAFT_901407</name>
</gene>
<dbReference type="Gramene" id="scaffold_400907.1">
    <property type="protein sequence ID" value="scaffold_400907.1"/>
    <property type="gene ID" value="scaffold_400907.1"/>
</dbReference>
<dbReference type="PROSITE" id="PS51005">
    <property type="entry name" value="NAC"/>
    <property type="match status" value="1"/>
</dbReference>
<dbReference type="Proteomes" id="UP000008694">
    <property type="component" value="Unassembled WGS sequence"/>
</dbReference>
<protein>
    <recommendedName>
        <fullName evidence="6">NAC domain-containing protein</fullName>
    </recommendedName>
</protein>
<keyword evidence="1" id="KW-0805">Transcription regulation</keyword>
<accession>D7LDJ1</accession>
<dbReference type="InterPro" id="IPR003441">
    <property type="entry name" value="NAC-dom"/>
</dbReference>
<proteinExistence type="predicted"/>
<feature type="region of interest" description="Disordered" evidence="5">
    <location>
        <begin position="1"/>
        <end position="40"/>
    </location>
</feature>
<dbReference type="SUPFAM" id="SSF101941">
    <property type="entry name" value="NAC domain"/>
    <property type="match status" value="1"/>
</dbReference>
<keyword evidence="2" id="KW-0238">DNA-binding</keyword>
<sequence length="89" mass="10126">MHGRNKHKERCSPEPQPQPPSENPSSSSLAADNMPPPSTLTYLLPPGYQFVPSDQQLIFFYLKPYLDGYKNVLLNVPIHIYESWPTLSI</sequence>
<reference evidence="9" key="3">
    <citation type="journal article" date="2011" name="Nat. Genet.">
        <title>The Arabidopsis lyrata genome sequence and the basis of rapid genome size change.</title>
        <authorList>
            <person name="Hu T.T."/>
            <person name="Pattyn P."/>
            <person name="Bakker E.G."/>
            <person name="Cao J."/>
            <person name="Cheng J.-F."/>
            <person name="Clark R.M."/>
            <person name="Fahlgren N."/>
            <person name="Fawcett J.A."/>
            <person name="Grimwood J."/>
            <person name="Gundlach H."/>
            <person name="Haberer G."/>
            <person name="Hollister J.D."/>
            <person name="Ossowski S."/>
            <person name="Ottilar R.P."/>
            <person name="Salamov A.A."/>
            <person name="Schneeberger K."/>
            <person name="Spannagl M."/>
            <person name="Wang X."/>
            <person name="Yang L."/>
            <person name="Nasrallah M.E."/>
            <person name="Bergelson J."/>
            <person name="Carrington J.C."/>
            <person name="Gaut B.S."/>
            <person name="Schmutz J."/>
            <person name="Mayer K.F.X."/>
            <person name="Van de Peer Y."/>
            <person name="Grigoriev I.V."/>
            <person name="Nordborg M."/>
            <person name="Weigel D."/>
            <person name="Guo Y.-L."/>
        </authorList>
    </citation>
    <scope>NUCLEOTIDE SEQUENCE [LARGE SCALE GENOMIC DNA]</scope>
    <source>
        <strain evidence="9">cv. MN47</strain>
    </source>
</reference>
<evidence type="ECO:0000259" key="6">
    <source>
        <dbReference type="PROSITE" id="PS51005"/>
    </source>
</evidence>
<evidence type="ECO:0000256" key="2">
    <source>
        <dbReference type="ARBA" id="ARBA00023125"/>
    </source>
</evidence>
<dbReference type="Gramene" id="scaffold_400908.1">
    <property type="protein sequence ID" value="scaffold_400908.1"/>
    <property type="gene ID" value="scaffold_400908.1"/>
</dbReference>
<dbReference type="InterPro" id="IPR036093">
    <property type="entry name" value="NAC_dom_sf"/>
</dbReference>